<dbReference type="Gene3D" id="3.20.20.80">
    <property type="entry name" value="Glycosidases"/>
    <property type="match status" value="1"/>
</dbReference>
<dbReference type="RefSeq" id="WP_131018040.1">
    <property type="nucleotide sequence ID" value="NZ_SIRE01000033.1"/>
</dbReference>
<feature type="domain" description="Apiosidase-like catalytic" evidence="1">
    <location>
        <begin position="16"/>
        <end position="337"/>
    </location>
</feature>
<evidence type="ECO:0000259" key="1">
    <source>
        <dbReference type="Pfam" id="PF13204"/>
    </source>
</evidence>
<organism evidence="2 3">
    <name type="scientific">Paenibacillus thalictri</name>
    <dbReference type="NCBI Taxonomy" id="2527873"/>
    <lineage>
        <taxon>Bacteria</taxon>
        <taxon>Bacillati</taxon>
        <taxon>Bacillota</taxon>
        <taxon>Bacilli</taxon>
        <taxon>Bacillales</taxon>
        <taxon>Paenibacillaceae</taxon>
        <taxon>Paenibacillus</taxon>
    </lineage>
</organism>
<dbReference type="AlphaFoldDB" id="A0A4Q9DEU2"/>
<accession>A0A4Q9DEU2</accession>
<dbReference type="SUPFAM" id="SSF51445">
    <property type="entry name" value="(Trans)glycosidases"/>
    <property type="match status" value="1"/>
</dbReference>
<evidence type="ECO:0000313" key="3">
    <source>
        <dbReference type="Proteomes" id="UP000293142"/>
    </source>
</evidence>
<dbReference type="PANTHER" id="PTHR37836:SF3">
    <property type="entry name" value="ENDOGLUCANASE"/>
    <property type="match status" value="1"/>
</dbReference>
<sequence>MSRVTVNASRDGFVRNNKPFFYFADTVWSVFSNASLEEWEEYLTYRSLQNFNVVQISVLPVLHDASDTYTGSYPFELRQDGSWDFYNVNPSFFDKAEKMVQMAYEKGFVPALVVLWNNFVPGTWANVRVPEYTMPLDAVKPYTEYVAKRFGKYDPIYFISGDTRFENDEIIEYFQVCLHALKAAAPEALTALHVTSHFHNLPESFVHSDELDLYIYQSGHHLETQYDTYRTAEQFLRKPVRRPIINTEPPYEGHGHGNLYGRFNAFDIRKAFWQSVLAGAKAGFTYGAHGVWSWHKLGAEFTSENWSKVPFVWRNALKLPGAWDASYSRWLFEKYELYDIEPANELLVTGYEDIRMATSSASNRFVIYASYSNDIKVKWDGADYEVTMIDLASRNVLKPQIRCSDEFLVIPMNECNSDSLIIAERRS</sequence>
<reference evidence="2 3" key="1">
    <citation type="submission" date="2019-02" db="EMBL/GenBank/DDBJ databases">
        <title>Paenibacillus sp. nov., isolated from surface-sterilized tissue of Thalictrum simplex L.</title>
        <authorList>
            <person name="Tuo L."/>
        </authorList>
    </citation>
    <scope>NUCLEOTIDE SEQUENCE [LARGE SCALE GENOMIC DNA]</scope>
    <source>
        <strain evidence="2 3">N2SHLJ1</strain>
    </source>
</reference>
<dbReference type="Pfam" id="PF13204">
    <property type="entry name" value="Apiosidase"/>
    <property type="match status" value="1"/>
</dbReference>
<dbReference type="InterPro" id="IPR025277">
    <property type="entry name" value="Apiosidase-like_cat_dom"/>
</dbReference>
<dbReference type="InterPro" id="IPR017853">
    <property type="entry name" value="GH"/>
</dbReference>
<proteinExistence type="predicted"/>
<name>A0A4Q9DEU2_9BACL</name>
<keyword evidence="3" id="KW-1185">Reference proteome</keyword>
<dbReference type="EMBL" id="SIRE01000033">
    <property type="protein sequence ID" value="TBL70320.1"/>
    <property type="molecule type" value="Genomic_DNA"/>
</dbReference>
<dbReference type="OrthoDB" id="59486at2"/>
<comment type="caution">
    <text evidence="2">The sequence shown here is derived from an EMBL/GenBank/DDBJ whole genome shotgun (WGS) entry which is preliminary data.</text>
</comment>
<evidence type="ECO:0000313" key="2">
    <source>
        <dbReference type="EMBL" id="TBL70320.1"/>
    </source>
</evidence>
<gene>
    <name evidence="2" type="ORF">EYB31_33945</name>
</gene>
<protein>
    <submittedName>
        <fullName evidence="2">DUF4038 domain-containing protein</fullName>
    </submittedName>
</protein>
<dbReference type="Proteomes" id="UP000293142">
    <property type="component" value="Unassembled WGS sequence"/>
</dbReference>
<dbReference type="PANTHER" id="PTHR37836">
    <property type="entry name" value="LMO1036 PROTEIN"/>
    <property type="match status" value="1"/>
</dbReference>